<reference evidence="2 3" key="1">
    <citation type="submission" date="2018-05" db="EMBL/GenBank/DDBJ databases">
        <title>Complete genome sequence of Arcticibacterium luteifluviistationis SM1504T, a cytophagaceae bacterium isolated from Arctic surface seawater.</title>
        <authorList>
            <person name="Li Y."/>
            <person name="Qin Q.-L."/>
        </authorList>
    </citation>
    <scope>NUCLEOTIDE SEQUENCE [LARGE SCALE GENOMIC DNA]</scope>
    <source>
        <strain evidence="2 3">SM1504</strain>
    </source>
</reference>
<name>A0A2Z4GCI1_9BACT</name>
<sequence length="141" mass="14727">MDIEPDNSGFSLDLTSPNEAGDGIKNQTTNATKWINFTSAVDLNTSRKISAQLSGATLSGLDLKLGISHYSGSGAGTLGSSISSIILGDTPQTIINGIGGAYTGDGIYNGYNLIYSLEVADFSMLRNASKSFSIVFTMTDN</sequence>
<dbReference type="OrthoDB" id="950922at2"/>
<feature type="compositionally biased region" description="Polar residues" evidence="1">
    <location>
        <begin position="8"/>
        <end position="18"/>
    </location>
</feature>
<protein>
    <submittedName>
        <fullName evidence="2">Uncharacterized protein</fullName>
    </submittedName>
</protein>
<evidence type="ECO:0000313" key="2">
    <source>
        <dbReference type="EMBL" id="AWV98881.1"/>
    </source>
</evidence>
<evidence type="ECO:0000256" key="1">
    <source>
        <dbReference type="SAM" id="MobiDB-lite"/>
    </source>
</evidence>
<organism evidence="2 3">
    <name type="scientific">Arcticibacterium luteifluviistationis</name>
    <dbReference type="NCBI Taxonomy" id="1784714"/>
    <lineage>
        <taxon>Bacteria</taxon>
        <taxon>Pseudomonadati</taxon>
        <taxon>Bacteroidota</taxon>
        <taxon>Cytophagia</taxon>
        <taxon>Cytophagales</taxon>
        <taxon>Leadbetterellaceae</taxon>
        <taxon>Arcticibacterium</taxon>
    </lineage>
</organism>
<dbReference type="Proteomes" id="UP000249873">
    <property type="component" value="Chromosome"/>
</dbReference>
<dbReference type="AlphaFoldDB" id="A0A2Z4GCI1"/>
<evidence type="ECO:0000313" key="3">
    <source>
        <dbReference type="Proteomes" id="UP000249873"/>
    </source>
</evidence>
<gene>
    <name evidence="2" type="ORF">DJ013_12140</name>
</gene>
<feature type="region of interest" description="Disordered" evidence="1">
    <location>
        <begin position="1"/>
        <end position="25"/>
    </location>
</feature>
<keyword evidence="3" id="KW-1185">Reference proteome</keyword>
<dbReference type="KEGG" id="als:DJ013_12140"/>
<proteinExistence type="predicted"/>
<accession>A0A2Z4GCI1</accession>
<dbReference type="EMBL" id="CP029480">
    <property type="protein sequence ID" value="AWV98881.1"/>
    <property type="molecule type" value="Genomic_DNA"/>
</dbReference>